<dbReference type="EMBL" id="RQGH01000035">
    <property type="protein sequence ID" value="TGL58641.1"/>
    <property type="molecule type" value="Genomic_DNA"/>
</dbReference>
<sequence length="199" mass="22909">MSSLEIAELTLKEHKHVRRDIEVMLRKLALDESRFGHTYKDASNRTQNFYRLPKRECLILISGYSVELRAKIIDRWQELEKAVPFELRQKSKAVRNAYTQCLRNHGVNKPHEFIQLTYTHKEKLQIPRTKKKDQYDSEEILLTAAAEMLTQWHVEKKSLNGYKEIKPAAVISANAVFASTIGLEEGSIGKAKQLSSEAA</sequence>
<comment type="caution">
    <text evidence="1">The sequence shown here is derived from an EMBL/GenBank/DDBJ whole genome shotgun (WGS) entry which is preliminary data.</text>
</comment>
<dbReference type="AlphaFoldDB" id="A0A4Z0ZNG3"/>
<dbReference type="Proteomes" id="UP000297567">
    <property type="component" value="Unassembled WGS sequence"/>
</dbReference>
<dbReference type="Pfam" id="PF09669">
    <property type="entry name" value="Phage_pRha"/>
    <property type="match status" value="1"/>
</dbReference>
<keyword evidence="2" id="KW-1185">Reference proteome</keyword>
<dbReference type="RefSeq" id="WP_135645140.1">
    <property type="nucleotide sequence ID" value="NZ_RQGH01000035.1"/>
</dbReference>
<organism evidence="1 2">
    <name type="scientific">Leptospira jelokensis</name>
    <dbReference type="NCBI Taxonomy" id="2484931"/>
    <lineage>
        <taxon>Bacteria</taxon>
        <taxon>Pseudomonadati</taxon>
        <taxon>Spirochaetota</taxon>
        <taxon>Spirochaetia</taxon>
        <taxon>Leptospirales</taxon>
        <taxon>Leptospiraceae</taxon>
        <taxon>Leptospira</taxon>
    </lineage>
</organism>
<protein>
    <recommendedName>
        <fullName evidence="3">Phage regulatory protein</fullName>
    </recommendedName>
</protein>
<evidence type="ECO:0000313" key="1">
    <source>
        <dbReference type="EMBL" id="TGL58641.1"/>
    </source>
</evidence>
<gene>
    <name evidence="1" type="ORF">EHQ62_16955</name>
</gene>
<dbReference type="InterPro" id="IPR014054">
    <property type="entry name" value="Phage_regulatory_Rha"/>
</dbReference>
<evidence type="ECO:0000313" key="2">
    <source>
        <dbReference type="Proteomes" id="UP000297567"/>
    </source>
</evidence>
<evidence type="ECO:0008006" key="3">
    <source>
        <dbReference type="Google" id="ProtNLM"/>
    </source>
</evidence>
<name>A0A4Z0ZNG3_9LEPT</name>
<proteinExistence type="predicted"/>
<reference evidence="1" key="1">
    <citation type="journal article" date="2019" name="PLoS Negl. Trop. Dis.">
        <title>Revisiting the worldwide diversity of Leptospira species in the environment.</title>
        <authorList>
            <person name="Vincent A.T."/>
            <person name="Schiettekatte O."/>
            <person name="Bourhy P."/>
            <person name="Veyrier F.J."/>
            <person name="Picardeau M."/>
        </authorList>
    </citation>
    <scope>NUCLEOTIDE SEQUENCE [LARGE SCALE GENOMIC DNA]</scope>
    <source>
        <strain evidence="1">201702451</strain>
    </source>
</reference>
<accession>A0A4Z0ZNG3</accession>